<keyword evidence="5 10" id="KW-0547">Nucleotide-binding</keyword>
<dbReference type="InterPro" id="IPR014720">
    <property type="entry name" value="dsRBD_dom"/>
</dbReference>
<feature type="binding site" evidence="10">
    <location>
        <position position="412"/>
    </location>
    <ligand>
        <name>ATP</name>
        <dbReference type="ChEBI" id="CHEBI:30616"/>
    </ligand>
</feature>
<dbReference type="FunFam" id="1.10.510.10:FF:000251">
    <property type="entry name" value="eukaryotic translation initiation factor 2-alpha kinase 3"/>
    <property type="match status" value="1"/>
</dbReference>
<dbReference type="AlphaFoldDB" id="A0A3P9KXI2"/>
<dbReference type="SMART" id="SM00358">
    <property type="entry name" value="DSRM"/>
    <property type="match status" value="3"/>
</dbReference>
<evidence type="ECO:0000313" key="14">
    <source>
        <dbReference type="Ensembl" id="ENSORLP00020013170.1"/>
    </source>
</evidence>
<keyword evidence="4" id="KW-0808">Transferase</keyword>
<reference evidence="14" key="4">
    <citation type="submission" date="2025-09" db="UniProtKB">
        <authorList>
            <consortium name="Ensembl"/>
        </authorList>
    </citation>
    <scope>IDENTIFICATION</scope>
    <source>
        <strain evidence="14">HNI</strain>
    </source>
</reference>
<dbReference type="PROSITE" id="PS50011">
    <property type="entry name" value="PROTEIN_KINASE_DOM"/>
    <property type="match status" value="1"/>
</dbReference>
<reference evidence="14" key="3">
    <citation type="submission" date="2025-08" db="UniProtKB">
        <authorList>
            <consortium name="Ensembl"/>
        </authorList>
    </citation>
    <scope>IDENTIFICATION</scope>
    <source>
        <strain evidence="14">HNI</strain>
    </source>
</reference>
<evidence type="ECO:0000313" key="15">
    <source>
        <dbReference type="Proteomes" id="UP000265180"/>
    </source>
</evidence>
<dbReference type="Ensembl" id="ENSORLT00020020547.1">
    <property type="protein sequence ID" value="ENSORLP00020013170.1"/>
    <property type="gene ID" value="ENSORLG00020014108.1"/>
</dbReference>
<dbReference type="InterPro" id="IPR000719">
    <property type="entry name" value="Prot_kinase_dom"/>
</dbReference>
<dbReference type="Gene3D" id="3.30.160.20">
    <property type="match status" value="3"/>
</dbReference>
<dbReference type="PANTHER" id="PTHR11042">
    <property type="entry name" value="EUKARYOTIC TRANSLATION INITIATION FACTOR 2-ALPHA KINASE EIF2-ALPHA KINASE -RELATED"/>
    <property type="match status" value="1"/>
</dbReference>
<dbReference type="Gene3D" id="3.30.200.20">
    <property type="entry name" value="Phosphorylase Kinase, domain 1"/>
    <property type="match status" value="1"/>
</dbReference>
<evidence type="ECO:0000256" key="8">
    <source>
        <dbReference type="ARBA" id="ARBA00037982"/>
    </source>
</evidence>
<evidence type="ECO:0000259" key="12">
    <source>
        <dbReference type="PROSITE" id="PS50011"/>
    </source>
</evidence>
<evidence type="ECO:0000256" key="7">
    <source>
        <dbReference type="ARBA" id="ARBA00022840"/>
    </source>
</evidence>
<dbReference type="Proteomes" id="UP000265180">
    <property type="component" value="Chromosome 15"/>
</dbReference>
<dbReference type="GO" id="GO:0004674">
    <property type="term" value="F:protein serine/threonine kinase activity"/>
    <property type="evidence" value="ECO:0007669"/>
    <property type="project" value="UniProtKB-KW"/>
</dbReference>
<keyword evidence="7 10" id="KW-0067">ATP-binding</keyword>
<evidence type="ECO:0000256" key="10">
    <source>
        <dbReference type="PROSITE-ProRule" id="PRU10141"/>
    </source>
</evidence>
<reference key="1">
    <citation type="journal article" date="2007" name="Nature">
        <title>The medaka draft genome and insights into vertebrate genome evolution.</title>
        <authorList>
            <person name="Kasahara M."/>
            <person name="Naruse K."/>
            <person name="Sasaki S."/>
            <person name="Nakatani Y."/>
            <person name="Qu W."/>
            <person name="Ahsan B."/>
            <person name="Yamada T."/>
            <person name="Nagayasu Y."/>
            <person name="Doi K."/>
            <person name="Kasai Y."/>
            <person name="Jindo T."/>
            <person name="Kobayashi D."/>
            <person name="Shimada A."/>
            <person name="Toyoda A."/>
            <person name="Kuroki Y."/>
            <person name="Fujiyama A."/>
            <person name="Sasaki T."/>
            <person name="Shimizu A."/>
            <person name="Asakawa S."/>
            <person name="Shimizu N."/>
            <person name="Hashimoto S."/>
            <person name="Yang J."/>
            <person name="Lee Y."/>
            <person name="Matsushima K."/>
            <person name="Sugano S."/>
            <person name="Sakaizumi M."/>
            <person name="Narita T."/>
            <person name="Ohishi K."/>
            <person name="Haga S."/>
            <person name="Ohta F."/>
            <person name="Nomoto H."/>
            <person name="Nogata K."/>
            <person name="Morishita T."/>
            <person name="Endo T."/>
            <person name="Shin-I T."/>
            <person name="Takeda H."/>
            <person name="Morishita S."/>
            <person name="Kohara Y."/>
        </authorList>
    </citation>
    <scope>NUCLEOTIDE SEQUENCE [LARGE SCALE GENOMIC DNA]</scope>
    <source>
        <strain>Hd-rR</strain>
    </source>
</reference>
<comment type="similarity">
    <text evidence="8">Belongs to the protein kinase superfamily. Ser/Thr protein kinase family. GCN2 subfamily.</text>
</comment>
<feature type="domain" description="DRBM" evidence="13">
    <location>
        <begin position="212"/>
        <end position="280"/>
    </location>
</feature>
<dbReference type="SUPFAM" id="SSF56112">
    <property type="entry name" value="Protein kinase-like (PK-like)"/>
    <property type="match status" value="1"/>
</dbReference>
<dbReference type="PROSITE" id="PS00107">
    <property type="entry name" value="PROTEIN_KINASE_ATP"/>
    <property type="match status" value="1"/>
</dbReference>
<dbReference type="GO" id="GO:0005524">
    <property type="term" value="F:ATP binding"/>
    <property type="evidence" value="ECO:0007669"/>
    <property type="project" value="UniProtKB-UniRule"/>
</dbReference>
<dbReference type="CDD" id="cd19903">
    <property type="entry name" value="DSRM_EIF2AK2_rpt1"/>
    <property type="match status" value="1"/>
</dbReference>
<reference evidence="14 15" key="2">
    <citation type="submission" date="2017-04" db="EMBL/GenBank/DDBJ databases">
        <title>CpG methylation of centromeres and impact of large insertions on vertebrate speciation.</title>
        <authorList>
            <person name="Ichikawa K."/>
            <person name="Yoshimura J."/>
            <person name="Morishita S."/>
        </authorList>
    </citation>
    <scope>NUCLEOTIDE SEQUENCE</scope>
    <source>
        <strain evidence="14 15">HNI</strain>
    </source>
</reference>
<evidence type="ECO:0000259" key="13">
    <source>
        <dbReference type="PROSITE" id="PS50137"/>
    </source>
</evidence>
<name>A0A3P9KXI2_ORYLA</name>
<dbReference type="InterPro" id="IPR044452">
    <property type="entry name" value="EIF2AK2_DSRM_1"/>
</dbReference>
<sequence>MDSINYVGKLKEYADRERVTVSYEDVASDGPDHIRRFTIRAVVNGEGYPEGVGNNKKEAKKNAARNAWMSLTGQSADSTKTENVAEASSSGLRSVSYISWLYDFGQKKKLAVRAVEALSVGGAFPAPRCSFMVGDKEYPAAVGKTKKEAKEEAAKLVYEEVIGGESMDTGLGKESFSSPERNEPLDEASSEFCDQMKSLRIKDADGGLTQTNFVQTINLFCQQKKLQPSYVEVRRAGPSHNPTFFYKLLLNKQEFPVAEGRSVKEARQKAAQLAWSTIEEQSETSLIDSGRATASTPTSTKDSGQVHSSSGSDWIEFKGSSQPSKSRGRTPDSRPKIKLAAKFEGARSRSKEDVINFNGMDKGESESEEAQTPLMNGRFTSEYDCIEGLGRGKFGFVYKAKRKLEGTDCAVKIVRYKKEALREVKVLSDLNHCNIVRYHICWIEDSAPQWDGSTDSSSSAQSSSDSPVKYLYIHMELCDTKTLRAWIDEKNMQDPKKSCKRREEGLGVALQIVNGVEHIHSKMLIHRDLKPANILFDRNGMVKIGDFGLVTAEIEDDAENQKERSGFKGTPSYMAPEQKRQTVYNNKVDIFAMGLIYFELLWNFPTFHERNENWKDIRRQHFPEKFRRHFYQESQMIKSMLSVHPKDRPKASKLKVELEKWEKDFAQLQSMDRDSRTL</sequence>
<dbReference type="PROSITE" id="PS00108">
    <property type="entry name" value="PROTEIN_KINASE_ST"/>
    <property type="match status" value="1"/>
</dbReference>
<dbReference type="InterPro" id="IPR017441">
    <property type="entry name" value="Protein_kinase_ATP_BS"/>
</dbReference>
<dbReference type="Gene3D" id="1.10.510.10">
    <property type="entry name" value="Transferase(Phosphotransferase) domain 1"/>
    <property type="match status" value="1"/>
</dbReference>
<dbReference type="EC" id="2.7.11.1" evidence="1"/>
<evidence type="ECO:0000256" key="6">
    <source>
        <dbReference type="ARBA" id="ARBA00022777"/>
    </source>
</evidence>
<keyword evidence="9" id="KW-0694">RNA-binding</keyword>
<dbReference type="Pfam" id="PF00069">
    <property type="entry name" value="Pkinase"/>
    <property type="match status" value="1"/>
</dbReference>
<keyword evidence="6" id="KW-0418">Kinase</keyword>
<protein>
    <recommendedName>
        <fullName evidence="1">non-specific serine/threonine protein kinase</fullName>
        <ecNumber evidence="1">2.7.11.1</ecNumber>
    </recommendedName>
</protein>
<keyword evidence="2" id="KW-0723">Serine/threonine-protein kinase</keyword>
<feature type="domain" description="DRBM" evidence="13">
    <location>
        <begin position="129"/>
        <end position="163"/>
    </location>
</feature>
<keyword evidence="3" id="KW-0597">Phosphoprotein</keyword>
<dbReference type="Pfam" id="PF00035">
    <property type="entry name" value="dsrm"/>
    <property type="match status" value="3"/>
</dbReference>
<dbReference type="FunFam" id="3.30.160.20:FF:000045">
    <property type="entry name" value="Eukaryotic translation initiation factor 2-alpha kinase 2"/>
    <property type="match status" value="1"/>
</dbReference>
<feature type="compositionally biased region" description="Polar residues" evidence="11">
    <location>
        <begin position="282"/>
        <end position="312"/>
    </location>
</feature>
<dbReference type="InterPro" id="IPR011009">
    <property type="entry name" value="Kinase-like_dom_sf"/>
</dbReference>
<dbReference type="SUPFAM" id="SSF54768">
    <property type="entry name" value="dsRNA-binding domain-like"/>
    <property type="match status" value="3"/>
</dbReference>
<dbReference type="CDD" id="cd13996">
    <property type="entry name" value="STKc_EIF2AK"/>
    <property type="match status" value="1"/>
</dbReference>
<feature type="domain" description="DRBM" evidence="13">
    <location>
        <begin position="5"/>
        <end position="73"/>
    </location>
</feature>
<feature type="domain" description="Protein kinase" evidence="12">
    <location>
        <begin position="383"/>
        <end position="666"/>
    </location>
</feature>
<organism evidence="14 15">
    <name type="scientific">Oryzias latipes</name>
    <name type="common">Japanese rice fish</name>
    <name type="synonym">Japanese killifish</name>
    <dbReference type="NCBI Taxonomy" id="8090"/>
    <lineage>
        <taxon>Eukaryota</taxon>
        <taxon>Metazoa</taxon>
        <taxon>Chordata</taxon>
        <taxon>Craniata</taxon>
        <taxon>Vertebrata</taxon>
        <taxon>Euteleostomi</taxon>
        <taxon>Actinopterygii</taxon>
        <taxon>Neopterygii</taxon>
        <taxon>Teleostei</taxon>
        <taxon>Neoteleostei</taxon>
        <taxon>Acanthomorphata</taxon>
        <taxon>Ovalentaria</taxon>
        <taxon>Atherinomorphae</taxon>
        <taxon>Beloniformes</taxon>
        <taxon>Adrianichthyidae</taxon>
        <taxon>Oryziinae</taxon>
        <taxon>Oryzias</taxon>
    </lineage>
</organism>
<dbReference type="PANTHER" id="PTHR11042:SF166">
    <property type="entry name" value="EUKARYOTIC TRANSLATION INITIATION FACTOR 2-ALPHA KINASE 3"/>
    <property type="match status" value="1"/>
</dbReference>
<dbReference type="InterPro" id="IPR050339">
    <property type="entry name" value="CC_SR_Kinase"/>
</dbReference>
<accession>A0A3P9KXI2</accession>
<evidence type="ECO:0000256" key="3">
    <source>
        <dbReference type="ARBA" id="ARBA00022553"/>
    </source>
</evidence>
<evidence type="ECO:0000256" key="2">
    <source>
        <dbReference type="ARBA" id="ARBA00022527"/>
    </source>
</evidence>
<evidence type="ECO:0000256" key="1">
    <source>
        <dbReference type="ARBA" id="ARBA00012513"/>
    </source>
</evidence>
<proteinExistence type="inferred from homology"/>
<evidence type="ECO:0000256" key="5">
    <source>
        <dbReference type="ARBA" id="ARBA00022741"/>
    </source>
</evidence>
<evidence type="ECO:0000256" key="9">
    <source>
        <dbReference type="PROSITE-ProRule" id="PRU00266"/>
    </source>
</evidence>
<feature type="region of interest" description="Disordered" evidence="11">
    <location>
        <begin position="282"/>
        <end position="337"/>
    </location>
</feature>
<dbReference type="GO" id="GO:0003725">
    <property type="term" value="F:double-stranded RNA binding"/>
    <property type="evidence" value="ECO:0007669"/>
    <property type="project" value="InterPro"/>
</dbReference>
<evidence type="ECO:0000256" key="4">
    <source>
        <dbReference type="ARBA" id="ARBA00022679"/>
    </source>
</evidence>
<evidence type="ECO:0000256" key="11">
    <source>
        <dbReference type="SAM" id="MobiDB-lite"/>
    </source>
</evidence>
<dbReference type="InterPro" id="IPR008271">
    <property type="entry name" value="Ser/Thr_kinase_AS"/>
</dbReference>
<dbReference type="PROSITE" id="PS50137">
    <property type="entry name" value="DS_RBD"/>
    <property type="match status" value="3"/>
</dbReference>
<dbReference type="SMART" id="SM00220">
    <property type="entry name" value="S_TKc"/>
    <property type="match status" value="1"/>
</dbReference>